<dbReference type="GO" id="GO:0003677">
    <property type="term" value="F:DNA binding"/>
    <property type="evidence" value="ECO:0007669"/>
    <property type="project" value="UniProtKB-KW"/>
</dbReference>
<organism evidence="6 7">
    <name type="scientific">Candidatus Viridilinea mediisalina</name>
    <dbReference type="NCBI Taxonomy" id="2024553"/>
    <lineage>
        <taxon>Bacteria</taxon>
        <taxon>Bacillati</taxon>
        <taxon>Chloroflexota</taxon>
        <taxon>Chloroflexia</taxon>
        <taxon>Chloroflexales</taxon>
        <taxon>Chloroflexineae</taxon>
        <taxon>Oscillochloridaceae</taxon>
        <taxon>Candidatus Viridilinea</taxon>
    </lineage>
</organism>
<keyword evidence="3" id="KW-0238">DNA-binding</keyword>
<dbReference type="CDD" id="cd17517">
    <property type="entry name" value="RMtype1_S_EcoKI_StySPI-TRD2-CR2_like"/>
    <property type="match status" value="1"/>
</dbReference>
<keyword evidence="7" id="KW-1185">Reference proteome</keyword>
<protein>
    <recommendedName>
        <fullName evidence="5">Type I restriction modification DNA specificity domain-containing protein</fullName>
    </recommendedName>
</protein>
<keyword evidence="2" id="KW-0680">Restriction system</keyword>
<reference evidence="7" key="1">
    <citation type="submission" date="2017-08" db="EMBL/GenBank/DDBJ databases">
        <authorList>
            <person name="Grouzdev D.S."/>
            <person name="Gaisin V.A."/>
            <person name="Rysina M.S."/>
            <person name="Gorlenko V.M."/>
        </authorList>
    </citation>
    <scope>NUCLEOTIDE SEQUENCE [LARGE SCALE GENOMIC DNA]</scope>
    <source>
        <strain evidence="7">Kir15-3F</strain>
    </source>
</reference>
<evidence type="ECO:0000256" key="2">
    <source>
        <dbReference type="ARBA" id="ARBA00022747"/>
    </source>
</evidence>
<evidence type="ECO:0000256" key="1">
    <source>
        <dbReference type="ARBA" id="ARBA00010923"/>
    </source>
</evidence>
<dbReference type="GO" id="GO:0009307">
    <property type="term" value="P:DNA restriction-modification system"/>
    <property type="evidence" value="ECO:0007669"/>
    <property type="project" value="UniProtKB-KW"/>
</dbReference>
<dbReference type="PANTHER" id="PTHR43140:SF1">
    <property type="entry name" value="TYPE I RESTRICTION ENZYME ECOKI SPECIFICITY SUBUNIT"/>
    <property type="match status" value="1"/>
</dbReference>
<feature type="domain" description="Type I restriction modification DNA specificity" evidence="5">
    <location>
        <begin position="19"/>
        <end position="63"/>
    </location>
</feature>
<dbReference type="Proteomes" id="UP000220527">
    <property type="component" value="Unassembled WGS sequence"/>
</dbReference>
<comment type="similarity">
    <text evidence="1">Belongs to the type-I restriction system S methylase family.</text>
</comment>
<dbReference type="Gene3D" id="3.90.220.20">
    <property type="entry name" value="DNA methylase specificity domains"/>
    <property type="match status" value="2"/>
</dbReference>
<dbReference type="RefSeq" id="WP_097645647.1">
    <property type="nucleotide sequence ID" value="NZ_NQWI01000135.1"/>
</dbReference>
<dbReference type="AlphaFoldDB" id="A0A2A6RF29"/>
<dbReference type="InterPro" id="IPR051212">
    <property type="entry name" value="Type-I_RE_S_subunit"/>
</dbReference>
<dbReference type="OrthoDB" id="9811611at2"/>
<evidence type="ECO:0000256" key="4">
    <source>
        <dbReference type="ARBA" id="ARBA00038652"/>
    </source>
</evidence>
<feature type="domain" description="Type I restriction modification DNA specificity" evidence="5">
    <location>
        <begin position="128"/>
        <end position="278"/>
    </location>
</feature>
<dbReference type="EMBL" id="NQWI01000135">
    <property type="protein sequence ID" value="PDW01496.1"/>
    <property type="molecule type" value="Genomic_DNA"/>
</dbReference>
<sequence length="307" mass="33966">MKALLKWLKYIINSPQIREQIARLASGTTRQRISGGNLKRLEIPLPPLAEQRRIVARLDELLAHAQRARAELARVPGLVERQKQAVLAQAFSGELTREWREQQGLLEPSVVALKSLVSDIRYGTAQKCDSEPKGVAVLRIPNIGEGLIVLNELKYAELNVRDYNKLRLIEGDILVIRSNGSADLVGRPAMVADSAVGLAYAGYLIRLRPITTAISSHFLTLMLRAPQIRNIIEVNARSTSGVHNVNSAELAALHIPKPSKEEQHEIVRRIESAFTRIERTAAEAARAAGLIERLEQATLARAFRGAL</sequence>
<evidence type="ECO:0000256" key="3">
    <source>
        <dbReference type="ARBA" id="ARBA00023125"/>
    </source>
</evidence>
<proteinExistence type="inferred from homology"/>
<name>A0A2A6RF29_9CHLR</name>
<dbReference type="InterPro" id="IPR044946">
    <property type="entry name" value="Restrct_endonuc_typeI_TRD_sf"/>
</dbReference>
<dbReference type="SUPFAM" id="SSF116734">
    <property type="entry name" value="DNA methylase specificity domain"/>
    <property type="match status" value="2"/>
</dbReference>
<evidence type="ECO:0000313" key="7">
    <source>
        <dbReference type="Proteomes" id="UP000220527"/>
    </source>
</evidence>
<evidence type="ECO:0000259" key="5">
    <source>
        <dbReference type="Pfam" id="PF01420"/>
    </source>
</evidence>
<comment type="caution">
    <text evidence="6">The sequence shown here is derived from an EMBL/GenBank/DDBJ whole genome shotgun (WGS) entry which is preliminary data.</text>
</comment>
<dbReference type="Pfam" id="PF01420">
    <property type="entry name" value="Methylase_S"/>
    <property type="match status" value="2"/>
</dbReference>
<evidence type="ECO:0000313" key="6">
    <source>
        <dbReference type="EMBL" id="PDW01496.1"/>
    </source>
</evidence>
<comment type="subunit">
    <text evidence="4">The methyltransferase is composed of M and S polypeptides.</text>
</comment>
<accession>A0A2A6RF29</accession>
<gene>
    <name evidence="6" type="ORF">CJ255_18875</name>
</gene>
<dbReference type="InterPro" id="IPR000055">
    <property type="entry name" value="Restrct_endonuc_typeI_TRD"/>
</dbReference>
<dbReference type="PANTHER" id="PTHR43140">
    <property type="entry name" value="TYPE-1 RESTRICTION ENZYME ECOKI SPECIFICITY PROTEIN"/>
    <property type="match status" value="1"/>
</dbReference>